<reference evidence="5 6" key="1">
    <citation type="submission" date="2020-06" db="EMBL/GenBank/DDBJ databases">
        <title>Schlegella sp. ID0723 isolated from air conditioner.</title>
        <authorList>
            <person name="Kim D.Y."/>
            <person name="Kim D.-U."/>
        </authorList>
    </citation>
    <scope>NUCLEOTIDE SEQUENCE [LARGE SCALE GENOMIC DNA]</scope>
    <source>
        <strain evidence="5 6">ID0723</strain>
    </source>
</reference>
<dbReference type="AlphaFoldDB" id="A0A7Y6TXW3"/>
<feature type="domain" description="AMP-binding enzyme C-terminal" evidence="4">
    <location>
        <begin position="443"/>
        <end position="518"/>
    </location>
</feature>
<dbReference type="FunFam" id="3.30.300.30:FF:000008">
    <property type="entry name" value="2,3-dihydroxybenzoate-AMP ligase"/>
    <property type="match status" value="1"/>
</dbReference>
<sequence>MWRQTLSKSNASTVTAGVPGPGQIARVTIGDFLRRCAARDRAKTAFVLGDARLSYGDFNDQVTRCANAFLASGLRSGDRVATLCGNSLQFLIAMFGIHRAGLVWVPINIGLGGDDVRFILEHSESRFVLVDAALIARPELARLLAATPGRGWVLEGAGQADFGAFAQAISQQPVVEQEVEIHDRDVAQIMYTSGTTGRPKGVMQSHLSVVMAAMNNAIEFGLWRDAICNATLPLFHCAQHTLVCGLLAAGGTAIVTKSFDPGQMLEIIERERLTFFMGLPLMHQALLEHPSRPGRDLSSLRMCMYAMAPMPETLLRRLIAEICPNYMLGTGQTEMYPLTVAFRPEEQLRRFGSYWGVSAMINDTAVMDDAGNLLGDGEVGEIVHRGPNVMEGYFKNLKATDEARAHGWHHTGDLGMWVDAQLMFKDRKKDMIKTGGENVPSIKVEAVLLRHPAVANAAAIGLPHARWIEAVTAVVVRRPGAEVSEEELLQHCREHLGGFEVPKAVVFVDALPMTSTGKIQKHPLRQQLQTLYADRAG</sequence>
<dbReference type="InterPro" id="IPR000873">
    <property type="entry name" value="AMP-dep_synth/lig_dom"/>
</dbReference>
<dbReference type="Gene3D" id="3.40.50.12780">
    <property type="entry name" value="N-terminal domain of ligase-like"/>
    <property type="match status" value="1"/>
</dbReference>
<accession>A0A7Y6TXW3</accession>
<dbReference type="InterPro" id="IPR050237">
    <property type="entry name" value="ATP-dep_AMP-bd_enzyme"/>
</dbReference>
<dbReference type="PANTHER" id="PTHR43767">
    <property type="entry name" value="LONG-CHAIN-FATTY-ACID--COA LIGASE"/>
    <property type="match status" value="1"/>
</dbReference>
<feature type="domain" description="AMP-dependent synthetase/ligase" evidence="3">
    <location>
        <begin position="34"/>
        <end position="394"/>
    </location>
</feature>
<dbReference type="GO" id="GO:0016877">
    <property type="term" value="F:ligase activity, forming carbon-sulfur bonds"/>
    <property type="evidence" value="ECO:0007669"/>
    <property type="project" value="UniProtKB-ARBA"/>
</dbReference>
<dbReference type="PANTHER" id="PTHR43767:SF7">
    <property type="entry name" value="MEDIUM_LONG-CHAIN-FATTY-ACID--COA LIGASE FADD8"/>
    <property type="match status" value="1"/>
</dbReference>
<evidence type="ECO:0000256" key="2">
    <source>
        <dbReference type="ARBA" id="ARBA00022598"/>
    </source>
</evidence>
<dbReference type="InterPro" id="IPR045851">
    <property type="entry name" value="AMP-bd_C_sf"/>
</dbReference>
<evidence type="ECO:0000256" key="1">
    <source>
        <dbReference type="ARBA" id="ARBA00006432"/>
    </source>
</evidence>
<dbReference type="Pfam" id="PF13193">
    <property type="entry name" value="AMP-binding_C"/>
    <property type="match status" value="1"/>
</dbReference>
<evidence type="ECO:0000259" key="3">
    <source>
        <dbReference type="Pfam" id="PF00501"/>
    </source>
</evidence>
<evidence type="ECO:0000313" key="5">
    <source>
        <dbReference type="EMBL" id="NUZ07564.1"/>
    </source>
</evidence>
<keyword evidence="6" id="KW-1185">Reference proteome</keyword>
<comment type="caution">
    <text evidence="5">The sequence shown here is derived from an EMBL/GenBank/DDBJ whole genome shotgun (WGS) entry which is preliminary data.</text>
</comment>
<comment type="similarity">
    <text evidence="1">Belongs to the ATP-dependent AMP-binding enzyme family.</text>
</comment>
<dbReference type="InterPro" id="IPR020845">
    <property type="entry name" value="AMP-binding_CS"/>
</dbReference>
<proteinExistence type="inferred from homology"/>
<dbReference type="InterPro" id="IPR042099">
    <property type="entry name" value="ANL_N_sf"/>
</dbReference>
<name>A0A7Y6TXW3_9BURK</name>
<dbReference type="PROSITE" id="PS00455">
    <property type="entry name" value="AMP_BINDING"/>
    <property type="match status" value="1"/>
</dbReference>
<protein>
    <submittedName>
        <fullName evidence="5">AMP-binding protein</fullName>
    </submittedName>
</protein>
<dbReference type="Proteomes" id="UP000529637">
    <property type="component" value="Unassembled WGS sequence"/>
</dbReference>
<evidence type="ECO:0000313" key="6">
    <source>
        <dbReference type="Proteomes" id="UP000529637"/>
    </source>
</evidence>
<dbReference type="Pfam" id="PF00501">
    <property type="entry name" value="AMP-binding"/>
    <property type="match status" value="1"/>
</dbReference>
<dbReference type="EMBL" id="JABWMJ010000008">
    <property type="protein sequence ID" value="NUZ07564.1"/>
    <property type="molecule type" value="Genomic_DNA"/>
</dbReference>
<dbReference type="InterPro" id="IPR025110">
    <property type="entry name" value="AMP-bd_C"/>
</dbReference>
<organism evidence="5 6">
    <name type="scientific">Piscinibacter koreensis</name>
    <dbReference type="NCBI Taxonomy" id="2742824"/>
    <lineage>
        <taxon>Bacteria</taxon>
        <taxon>Pseudomonadati</taxon>
        <taxon>Pseudomonadota</taxon>
        <taxon>Betaproteobacteria</taxon>
        <taxon>Burkholderiales</taxon>
        <taxon>Sphaerotilaceae</taxon>
        <taxon>Piscinibacter</taxon>
    </lineage>
</organism>
<keyword evidence="2" id="KW-0436">Ligase</keyword>
<gene>
    <name evidence="5" type="ORF">HQN59_17500</name>
</gene>
<evidence type="ECO:0000259" key="4">
    <source>
        <dbReference type="Pfam" id="PF13193"/>
    </source>
</evidence>
<dbReference type="SUPFAM" id="SSF56801">
    <property type="entry name" value="Acetyl-CoA synthetase-like"/>
    <property type="match status" value="1"/>
</dbReference>
<dbReference type="Gene3D" id="3.30.300.30">
    <property type="match status" value="1"/>
</dbReference>